<reference evidence="1" key="1">
    <citation type="submission" date="2023-06" db="EMBL/GenBank/DDBJ databases">
        <title>Two Chryseobacterium gambrini strains from China.</title>
        <authorList>
            <person name="Zeng J."/>
            <person name="Wu Y."/>
        </authorList>
    </citation>
    <scope>NUCLEOTIDE SEQUENCE</scope>
    <source>
        <strain evidence="1">SQ219</strain>
    </source>
</reference>
<organism evidence="1 2">
    <name type="scientific">Chryseobacterium gambrini</name>
    <dbReference type="NCBI Taxonomy" id="373672"/>
    <lineage>
        <taxon>Bacteria</taxon>
        <taxon>Pseudomonadati</taxon>
        <taxon>Bacteroidota</taxon>
        <taxon>Flavobacteriia</taxon>
        <taxon>Flavobacteriales</taxon>
        <taxon>Weeksellaceae</taxon>
        <taxon>Chryseobacterium group</taxon>
        <taxon>Chryseobacterium</taxon>
    </lineage>
</organism>
<dbReference type="Pfam" id="PF11185">
    <property type="entry name" value="DUF2971"/>
    <property type="match status" value="1"/>
</dbReference>
<name>A0AAJ1R8H0_9FLAO</name>
<dbReference type="Proteomes" id="UP001225933">
    <property type="component" value="Unassembled WGS sequence"/>
</dbReference>
<accession>A0AAJ1R8H0</accession>
<evidence type="ECO:0000313" key="1">
    <source>
        <dbReference type="EMBL" id="MDN4013448.1"/>
    </source>
</evidence>
<dbReference type="RefSeq" id="WP_214588583.1">
    <property type="nucleotide sequence ID" value="NZ_JAUHGV010000016.1"/>
</dbReference>
<dbReference type="InterPro" id="IPR021352">
    <property type="entry name" value="DUF2971"/>
</dbReference>
<proteinExistence type="predicted"/>
<gene>
    <name evidence="1" type="ORF">QX233_13305</name>
</gene>
<dbReference type="AlphaFoldDB" id="A0AAJ1R8H0"/>
<comment type="caution">
    <text evidence="1">The sequence shown here is derived from an EMBL/GenBank/DDBJ whole genome shotgun (WGS) entry which is preliminary data.</text>
</comment>
<evidence type="ECO:0000313" key="2">
    <source>
        <dbReference type="Proteomes" id="UP001225933"/>
    </source>
</evidence>
<sequence length="315" mass="37108">MRLYKYRSNFKRDLKTLSKGQIYAPTYDNLNDPFEGIFNDSEDKSIIEIFKPFSNEAEKSYNSVLEQLYKSGIYSLSKNYDNETLWALYADSHKGFVIEYNLTTLISDFNFNANIPLVYEVDIDYRNKPAKSNLLLSSLKKEFNITPLIGTKSKPWEVENEFRLVFEMNGLININFNSITSIIFGLRTTDENIHKTMKMLKGRAIKYFKMSKMENTYKLTKVSIKDQFQNFKITPKRVTVKDIEIPNEYAYLKKEIFKVLKNILQLPNITGIYNFYFDSEAVNPKIKVFVTTTFEKIPLRYFQYKVENNNIELDI</sequence>
<protein>
    <submittedName>
        <fullName evidence="1">DUF2971 domain-containing protein</fullName>
    </submittedName>
</protein>
<dbReference type="EMBL" id="JAUHGV010000016">
    <property type="protein sequence ID" value="MDN4013448.1"/>
    <property type="molecule type" value="Genomic_DNA"/>
</dbReference>